<reference evidence="1 2" key="1">
    <citation type="submission" date="2014-09" db="EMBL/GenBank/DDBJ databases">
        <title>Genome sequences of Lysobacter dokdonensis DS-58.</title>
        <authorList>
            <person name="Kim J.F."/>
            <person name="Kwak M.-J."/>
        </authorList>
    </citation>
    <scope>NUCLEOTIDE SEQUENCE [LARGE SCALE GENOMIC DNA]</scope>
    <source>
        <strain evidence="1 2">DS-58</strain>
    </source>
</reference>
<protein>
    <submittedName>
        <fullName evidence="1">Uncharacterized protein</fullName>
    </submittedName>
</protein>
<dbReference type="STRING" id="1300345.LF41_1349"/>
<sequence>MNKVQIARLAVRPGQAPDGDWHPTTGSKGCPYAYRFLGGRKGRGHLNAQVDTGEQVYLVRLKSPDYVIESVSFTSHADQLTHLEADACGLEAKIHNKNTRVMQAYYHVVVRNADGESIDCDPMISNDPKSRH</sequence>
<proteinExistence type="predicted"/>
<dbReference type="PATRIC" id="fig|1300345.3.peg.2422"/>
<dbReference type="AlphaFoldDB" id="A0A0A2WJA5"/>
<organism evidence="1 2">
    <name type="scientific">Lysobacter dokdonensis DS-58</name>
    <dbReference type="NCBI Taxonomy" id="1300345"/>
    <lineage>
        <taxon>Bacteria</taxon>
        <taxon>Pseudomonadati</taxon>
        <taxon>Pseudomonadota</taxon>
        <taxon>Gammaproteobacteria</taxon>
        <taxon>Lysobacterales</taxon>
        <taxon>Lysobacteraceae</taxon>
        <taxon>Noviluteimonas</taxon>
    </lineage>
</organism>
<dbReference type="EMBL" id="JRKJ01000020">
    <property type="protein sequence ID" value="KGQ18350.1"/>
    <property type="molecule type" value="Genomic_DNA"/>
</dbReference>
<dbReference type="Proteomes" id="UP000030518">
    <property type="component" value="Unassembled WGS sequence"/>
</dbReference>
<evidence type="ECO:0000313" key="1">
    <source>
        <dbReference type="EMBL" id="KGQ18350.1"/>
    </source>
</evidence>
<gene>
    <name evidence="1" type="ORF">LF41_1349</name>
</gene>
<dbReference type="RefSeq" id="WP_036170232.1">
    <property type="nucleotide sequence ID" value="NZ_JRKJ01000020.1"/>
</dbReference>
<name>A0A0A2WJA5_9GAMM</name>
<accession>A0A0A2WJA5</accession>
<keyword evidence="2" id="KW-1185">Reference proteome</keyword>
<comment type="caution">
    <text evidence="1">The sequence shown here is derived from an EMBL/GenBank/DDBJ whole genome shotgun (WGS) entry which is preliminary data.</text>
</comment>
<evidence type="ECO:0000313" key="2">
    <source>
        <dbReference type="Proteomes" id="UP000030518"/>
    </source>
</evidence>